<gene>
    <name evidence="1" type="ORF">HNS30_30975</name>
</gene>
<dbReference type="InterPro" id="IPR049539">
    <property type="entry name" value="SPL"/>
</dbReference>
<accession>A0A7Y4NGX9</accession>
<dbReference type="Proteomes" id="UP000528460">
    <property type="component" value="Unassembled WGS sequence"/>
</dbReference>
<proteinExistence type="predicted"/>
<organism evidence="1 2">
    <name type="scientific">Corallococcus exercitus</name>
    <dbReference type="NCBI Taxonomy" id="2316736"/>
    <lineage>
        <taxon>Bacteria</taxon>
        <taxon>Pseudomonadati</taxon>
        <taxon>Myxococcota</taxon>
        <taxon>Myxococcia</taxon>
        <taxon>Myxococcales</taxon>
        <taxon>Cystobacterineae</taxon>
        <taxon>Myxococcaceae</taxon>
        <taxon>Corallococcus</taxon>
    </lineage>
</organism>
<dbReference type="PANTHER" id="PTHR37822">
    <property type="entry name" value="SPORE PHOTOPRODUCT LYASE-RELATED"/>
    <property type="match status" value="1"/>
</dbReference>
<dbReference type="GO" id="GO:0051539">
    <property type="term" value="F:4 iron, 4 sulfur cluster binding"/>
    <property type="evidence" value="ECO:0007669"/>
    <property type="project" value="TreeGrafter"/>
</dbReference>
<dbReference type="GO" id="GO:0003913">
    <property type="term" value="F:DNA photolyase activity"/>
    <property type="evidence" value="ECO:0007669"/>
    <property type="project" value="TreeGrafter"/>
</dbReference>
<dbReference type="PANTHER" id="PTHR37822:SF2">
    <property type="entry name" value="SPORE PHOTOPRODUCT LYASE"/>
    <property type="match status" value="1"/>
</dbReference>
<dbReference type="NCBIfam" id="TIGR03886">
    <property type="entry name" value="lyase_spl_fam"/>
    <property type="match status" value="1"/>
</dbReference>
<dbReference type="GO" id="GO:1904047">
    <property type="term" value="F:S-adenosyl-L-methionine binding"/>
    <property type="evidence" value="ECO:0007669"/>
    <property type="project" value="TreeGrafter"/>
</dbReference>
<dbReference type="Gene3D" id="3.40.50.12110">
    <property type="match status" value="1"/>
</dbReference>
<dbReference type="FunFam" id="3.40.50.12110:FF:000002">
    <property type="entry name" value="Spore photoproduct lyase"/>
    <property type="match status" value="1"/>
</dbReference>
<evidence type="ECO:0000313" key="2">
    <source>
        <dbReference type="Proteomes" id="UP000528460"/>
    </source>
</evidence>
<dbReference type="Pfam" id="PF20903">
    <property type="entry name" value="SPL"/>
    <property type="match status" value="1"/>
</dbReference>
<name>A0A7Y4NGX9_9BACT</name>
<protein>
    <submittedName>
        <fullName evidence="1">Spore photoproduct lyase family protein</fullName>
    </submittedName>
</protein>
<dbReference type="InterPro" id="IPR023805">
    <property type="entry name" value="Uncharacterised_Spl-rel"/>
</dbReference>
<comment type="caution">
    <text evidence="1">The sequence shown here is derived from an EMBL/GenBank/DDBJ whole genome shotgun (WGS) entry which is preliminary data.</text>
</comment>
<keyword evidence="1" id="KW-0456">Lyase</keyword>
<dbReference type="EMBL" id="JABFJW010000331">
    <property type="protein sequence ID" value="NOK13479.1"/>
    <property type="molecule type" value="Genomic_DNA"/>
</dbReference>
<dbReference type="GO" id="GO:0042601">
    <property type="term" value="C:endospore-forming forespore"/>
    <property type="evidence" value="ECO:0007669"/>
    <property type="project" value="TreeGrafter"/>
</dbReference>
<reference evidence="1 2" key="1">
    <citation type="submission" date="2020-05" db="EMBL/GenBank/DDBJ databases">
        <authorList>
            <person name="Whitworth D."/>
        </authorList>
    </citation>
    <scope>NUCLEOTIDE SEQUENCE [LARGE SCALE GENOMIC DNA]</scope>
    <source>
        <strain evidence="1 2">CA046A</strain>
    </source>
</reference>
<dbReference type="Gene3D" id="3.80.30.30">
    <property type="match status" value="1"/>
</dbReference>
<sequence length="357" mass="39982">MGPGPLGRLLKVSRIYLEPAVREYARGREILARYPDAEQVEVVSHQRIPGLFGNEGNVEAWNRIKGSTLVLGVKKTLSFIANDRSSDFIAPSTANGCVMACAYCYVPRNKGYANPVTVFVNIDRLQEAIRKHAHKRGPKLEPNTVDPHAWVYDIGCNSDCSADAAISDNVRDLVRLFTTLPNAKASFATKLVNRELLTYEPKGRTRIRFSLMPHAPAKLLDVRTSPIAERIAAINDFVAAGYEVHLNFSPVILHEGWQDGYVELFQQVDAAIGERAKKQLACEIIFLTHNAGLHEVNLGWHPKAEELLWRPEIQETKVSQGGGVNVRYRTGFKGRHVAEFKALLARHLPYCRVRYAF</sequence>
<evidence type="ECO:0000313" key="1">
    <source>
        <dbReference type="EMBL" id="NOK13479.1"/>
    </source>
</evidence>
<dbReference type="AlphaFoldDB" id="A0A7Y4NGX9"/>